<evidence type="ECO:0000256" key="1">
    <source>
        <dbReference type="SAM" id="MobiDB-lite"/>
    </source>
</evidence>
<name>A0A4C1ZBX0_EUMVA</name>
<dbReference type="EMBL" id="BGZK01001658">
    <property type="protein sequence ID" value="GBP84095.1"/>
    <property type="molecule type" value="Genomic_DNA"/>
</dbReference>
<evidence type="ECO:0000313" key="2">
    <source>
        <dbReference type="EMBL" id="GBP84095.1"/>
    </source>
</evidence>
<accession>A0A4C1ZBX0</accession>
<sequence length="101" mass="11239">MVKIDHTAWFESDAYNIFSPGFVQIGTLSVSGIGIESEIWRIASRVRPDRNERKKTTLNSTISVERHHPSPPLLAPEIDKEPNNHPSILHPDTDGTRGAAI</sequence>
<proteinExistence type="predicted"/>
<comment type="caution">
    <text evidence="2">The sequence shown here is derived from an EMBL/GenBank/DDBJ whole genome shotgun (WGS) entry which is preliminary data.</text>
</comment>
<dbReference type="AlphaFoldDB" id="A0A4C1ZBX0"/>
<gene>
    <name evidence="2" type="ORF">EVAR_63233_1</name>
</gene>
<feature type="region of interest" description="Disordered" evidence="1">
    <location>
        <begin position="48"/>
        <end position="101"/>
    </location>
</feature>
<evidence type="ECO:0000313" key="3">
    <source>
        <dbReference type="Proteomes" id="UP000299102"/>
    </source>
</evidence>
<protein>
    <submittedName>
        <fullName evidence="2">Uncharacterized protein</fullName>
    </submittedName>
</protein>
<organism evidence="2 3">
    <name type="scientific">Eumeta variegata</name>
    <name type="common">Bagworm moth</name>
    <name type="synonym">Eumeta japonica</name>
    <dbReference type="NCBI Taxonomy" id="151549"/>
    <lineage>
        <taxon>Eukaryota</taxon>
        <taxon>Metazoa</taxon>
        <taxon>Ecdysozoa</taxon>
        <taxon>Arthropoda</taxon>
        <taxon>Hexapoda</taxon>
        <taxon>Insecta</taxon>
        <taxon>Pterygota</taxon>
        <taxon>Neoptera</taxon>
        <taxon>Endopterygota</taxon>
        <taxon>Lepidoptera</taxon>
        <taxon>Glossata</taxon>
        <taxon>Ditrysia</taxon>
        <taxon>Tineoidea</taxon>
        <taxon>Psychidae</taxon>
        <taxon>Oiketicinae</taxon>
        <taxon>Eumeta</taxon>
    </lineage>
</organism>
<keyword evidence="3" id="KW-1185">Reference proteome</keyword>
<reference evidence="2 3" key="1">
    <citation type="journal article" date="2019" name="Commun. Biol.">
        <title>The bagworm genome reveals a unique fibroin gene that provides high tensile strength.</title>
        <authorList>
            <person name="Kono N."/>
            <person name="Nakamura H."/>
            <person name="Ohtoshi R."/>
            <person name="Tomita M."/>
            <person name="Numata K."/>
            <person name="Arakawa K."/>
        </authorList>
    </citation>
    <scope>NUCLEOTIDE SEQUENCE [LARGE SCALE GENOMIC DNA]</scope>
</reference>
<dbReference type="Proteomes" id="UP000299102">
    <property type="component" value="Unassembled WGS sequence"/>
</dbReference>